<sequence>NGFVSWTQSKEYDVKSDQENSGTTIHVKHGEDFKKEIDANTYTHPAFIVKNPIVWIPQDLTGLYLEEFSGCQEFGLNVTYKGAIINEKFKVEVDLETAPNIKDELYVESSESSEIMIKDSAN</sequence>
<name>A0ACA9NJD9_9GLOM</name>
<protein>
    <submittedName>
        <fullName evidence="1">11178_t:CDS:1</fullName>
    </submittedName>
</protein>
<organism evidence="1 2">
    <name type="scientific">Scutellospora calospora</name>
    <dbReference type="NCBI Taxonomy" id="85575"/>
    <lineage>
        <taxon>Eukaryota</taxon>
        <taxon>Fungi</taxon>
        <taxon>Fungi incertae sedis</taxon>
        <taxon>Mucoromycota</taxon>
        <taxon>Glomeromycotina</taxon>
        <taxon>Glomeromycetes</taxon>
        <taxon>Diversisporales</taxon>
        <taxon>Gigasporaceae</taxon>
        <taxon>Scutellospora</taxon>
    </lineage>
</organism>
<dbReference type="EMBL" id="CAJVPM010023590">
    <property type="protein sequence ID" value="CAG8650289.1"/>
    <property type="molecule type" value="Genomic_DNA"/>
</dbReference>
<evidence type="ECO:0000313" key="2">
    <source>
        <dbReference type="Proteomes" id="UP000789860"/>
    </source>
</evidence>
<comment type="caution">
    <text evidence="1">The sequence shown here is derived from an EMBL/GenBank/DDBJ whole genome shotgun (WGS) entry which is preliminary data.</text>
</comment>
<reference evidence="1" key="1">
    <citation type="submission" date="2021-06" db="EMBL/GenBank/DDBJ databases">
        <authorList>
            <person name="Kallberg Y."/>
            <person name="Tangrot J."/>
            <person name="Rosling A."/>
        </authorList>
    </citation>
    <scope>NUCLEOTIDE SEQUENCE</scope>
    <source>
        <strain evidence="1">AU212A</strain>
    </source>
</reference>
<feature type="non-terminal residue" evidence="1">
    <location>
        <position position="122"/>
    </location>
</feature>
<gene>
    <name evidence="1" type="ORF">SCALOS_LOCUS8642</name>
</gene>
<keyword evidence="2" id="KW-1185">Reference proteome</keyword>
<feature type="non-terminal residue" evidence="1">
    <location>
        <position position="1"/>
    </location>
</feature>
<accession>A0ACA9NJD9</accession>
<evidence type="ECO:0000313" key="1">
    <source>
        <dbReference type="EMBL" id="CAG8650289.1"/>
    </source>
</evidence>
<dbReference type="Proteomes" id="UP000789860">
    <property type="component" value="Unassembled WGS sequence"/>
</dbReference>
<proteinExistence type="predicted"/>